<feature type="region of interest" description="Disordered" evidence="7">
    <location>
        <begin position="111"/>
        <end position="142"/>
    </location>
</feature>
<feature type="compositionally biased region" description="Polar residues" evidence="7">
    <location>
        <begin position="112"/>
        <end position="121"/>
    </location>
</feature>
<feature type="region of interest" description="Disordered" evidence="7">
    <location>
        <begin position="165"/>
        <end position="278"/>
    </location>
</feature>
<accession>A0A1S3JYR9</accession>
<feature type="compositionally biased region" description="Basic and acidic residues" evidence="7">
    <location>
        <begin position="193"/>
        <end position="208"/>
    </location>
</feature>
<comment type="subcellular location">
    <subcellularLocation>
        <location evidence="1">Nucleus</location>
    </subcellularLocation>
</comment>
<gene>
    <name evidence="9" type="primary">LOC106177092</name>
</gene>
<comment type="similarity">
    <text evidence="2">Belongs to the vasculin family.</text>
</comment>
<dbReference type="InParanoid" id="A0A1S3JYR9"/>
<evidence type="ECO:0000256" key="5">
    <source>
        <dbReference type="ARBA" id="ARBA00023163"/>
    </source>
</evidence>
<dbReference type="PANTHER" id="PTHR14339:SF12">
    <property type="entry name" value="VASCULIN"/>
    <property type="match status" value="1"/>
</dbReference>
<feature type="compositionally biased region" description="Low complexity" evidence="7">
    <location>
        <begin position="324"/>
        <end position="333"/>
    </location>
</feature>
<evidence type="ECO:0000313" key="9">
    <source>
        <dbReference type="RefSeq" id="XP_013415224.1"/>
    </source>
</evidence>
<feature type="region of interest" description="Disordered" evidence="7">
    <location>
        <begin position="315"/>
        <end position="425"/>
    </location>
</feature>
<dbReference type="GO" id="GO:0003723">
    <property type="term" value="F:RNA binding"/>
    <property type="evidence" value="ECO:0007669"/>
    <property type="project" value="InterPro"/>
</dbReference>
<dbReference type="GO" id="GO:0003677">
    <property type="term" value="F:DNA binding"/>
    <property type="evidence" value="ECO:0007669"/>
    <property type="project" value="UniProtKB-KW"/>
</dbReference>
<evidence type="ECO:0000313" key="8">
    <source>
        <dbReference type="Proteomes" id="UP000085678"/>
    </source>
</evidence>
<dbReference type="InterPro" id="IPR028128">
    <property type="entry name" value="Vasculin_fam"/>
</dbReference>
<proteinExistence type="inferred from homology"/>
<evidence type="ECO:0000256" key="3">
    <source>
        <dbReference type="ARBA" id="ARBA00023015"/>
    </source>
</evidence>
<dbReference type="GO" id="GO:0005634">
    <property type="term" value="C:nucleus"/>
    <property type="evidence" value="ECO:0007669"/>
    <property type="project" value="UniProtKB-SubCell"/>
</dbReference>
<sequence>MANSKAPQADFAPAWLKIPSENSKPSGSKQADQSEDKSSKSNRRNDYYYSGYPAYTPDYGYLQRQRSFEHYESPKYGSSKYRTHSVEDDYYGQPYQMYDFYNGYGYDKYGGQYNSQPSLHRQSPKENKYQHPHAYPSQMSSGYPSYYEPYSYDVYALGDPYFYSYARPPSRRSHQERGGDKDYKTNKNAGLKELSKEKEGKSEEKDKEEPNEEEPKDFNEEFPLLNGDGSEQSVSSKSDKAAGKGGVWDKSNPKIHTKPSYVPRAESKPAQTEMVSSKELVNKVQGANIYKALVPSKPIARRASKESLKLNGSFNVKEVPNNKPATPTTTIPPVVMGKNNNISKLPGGKEGTPARQSPTTPIEILNTRLVTQPKVLGHKKSDFLKTLKQESQNEDEENGNLRKGEKYDTEGSQETSNERELTDKIKKQNLKRDAFLSSSLEAEQRLLREMGWNEGDEEDYEITEDDLKAFQDLSKQIKQKPNGIHKTIPSQWADKKLQLFNNTAQLLKEEALSSSDDSESESD</sequence>
<dbReference type="STRING" id="7574.A0A1S3JYR9"/>
<feature type="compositionally biased region" description="Polar residues" evidence="7">
    <location>
        <begin position="20"/>
        <end position="31"/>
    </location>
</feature>
<evidence type="ECO:0000256" key="7">
    <source>
        <dbReference type="SAM" id="MobiDB-lite"/>
    </source>
</evidence>
<dbReference type="PANTHER" id="PTHR14339">
    <property type="entry name" value="VASCULIN"/>
    <property type="match status" value="1"/>
</dbReference>
<reference evidence="9" key="2">
    <citation type="submission" date="2025-08" db="UniProtKB">
        <authorList>
            <consortium name="RefSeq"/>
        </authorList>
    </citation>
    <scope>IDENTIFICATION</scope>
</reference>
<keyword evidence="3" id="KW-0805">Transcription regulation</keyword>
<feature type="compositionally biased region" description="Basic and acidic residues" evidence="7">
    <location>
        <begin position="32"/>
        <end position="46"/>
    </location>
</feature>
<feature type="compositionally biased region" description="Basic and acidic residues" evidence="7">
    <location>
        <begin position="399"/>
        <end position="409"/>
    </location>
</feature>
<evidence type="ECO:0000256" key="1">
    <source>
        <dbReference type="ARBA" id="ARBA00004123"/>
    </source>
</evidence>
<dbReference type="GeneID" id="106177092"/>
<keyword evidence="4" id="KW-0238">DNA-binding</keyword>
<organism evidence="8 9">
    <name type="scientific">Lingula anatina</name>
    <name type="common">Brachiopod</name>
    <name type="synonym">Lingula unguis</name>
    <dbReference type="NCBI Taxonomy" id="7574"/>
    <lineage>
        <taxon>Eukaryota</taxon>
        <taxon>Metazoa</taxon>
        <taxon>Spiralia</taxon>
        <taxon>Lophotrochozoa</taxon>
        <taxon>Brachiopoda</taxon>
        <taxon>Linguliformea</taxon>
        <taxon>Lingulata</taxon>
        <taxon>Lingulida</taxon>
        <taxon>Linguloidea</taxon>
        <taxon>Lingulidae</taxon>
        <taxon>Lingula</taxon>
    </lineage>
</organism>
<keyword evidence="5" id="KW-0804">Transcription</keyword>
<evidence type="ECO:0000256" key="4">
    <source>
        <dbReference type="ARBA" id="ARBA00023125"/>
    </source>
</evidence>
<feature type="region of interest" description="Disordered" evidence="7">
    <location>
        <begin position="1"/>
        <end position="57"/>
    </location>
</feature>
<dbReference type="GO" id="GO:0045893">
    <property type="term" value="P:positive regulation of DNA-templated transcription"/>
    <property type="evidence" value="ECO:0007669"/>
    <property type="project" value="InterPro"/>
</dbReference>
<feature type="compositionally biased region" description="Basic and acidic residues" evidence="7">
    <location>
        <begin position="173"/>
        <end position="185"/>
    </location>
</feature>
<dbReference type="GO" id="GO:0006351">
    <property type="term" value="P:DNA-templated transcription"/>
    <property type="evidence" value="ECO:0007669"/>
    <property type="project" value="InterPro"/>
</dbReference>
<dbReference type="RefSeq" id="XP_013415224.1">
    <property type="nucleotide sequence ID" value="XM_013559770.1"/>
</dbReference>
<feature type="compositionally biased region" description="Basic and acidic residues" evidence="7">
    <location>
        <begin position="416"/>
        <end position="425"/>
    </location>
</feature>
<dbReference type="Pfam" id="PF15337">
    <property type="entry name" value="Vasculin"/>
    <property type="match status" value="1"/>
</dbReference>
<dbReference type="KEGG" id="lak:106177092"/>
<dbReference type="OrthoDB" id="8741226at2759"/>
<protein>
    <submittedName>
        <fullName evidence="9">Vasculin</fullName>
    </submittedName>
</protein>
<dbReference type="AlphaFoldDB" id="A0A1S3JYR9"/>
<name>A0A1S3JYR9_LINAN</name>
<dbReference type="Proteomes" id="UP000085678">
    <property type="component" value="Unplaced"/>
</dbReference>
<evidence type="ECO:0000256" key="2">
    <source>
        <dbReference type="ARBA" id="ARBA00010099"/>
    </source>
</evidence>
<evidence type="ECO:0000256" key="6">
    <source>
        <dbReference type="ARBA" id="ARBA00023242"/>
    </source>
</evidence>
<keyword evidence="6" id="KW-0539">Nucleus</keyword>
<feature type="compositionally biased region" description="Basic and acidic residues" evidence="7">
    <location>
        <begin position="379"/>
        <end position="388"/>
    </location>
</feature>
<reference evidence="9" key="1">
    <citation type="journal article" date="2015" name="Nat. Commun.">
        <title>The Lingula genome provides insights into brachiopod evolution and the origin of phosphate biomineralization.</title>
        <authorList>
            <person name="Luo Y.J."/>
            <person name="Takeuchi T."/>
            <person name="Koyanagi R."/>
            <person name="Yamada L."/>
            <person name="Kanda M."/>
            <person name="Khalturina M."/>
            <person name="Fujie M."/>
            <person name="Yamasaki S.I."/>
            <person name="Endo K."/>
            <person name="Satoh N."/>
        </authorList>
    </citation>
    <scope>NUCLEOTIDE SEQUENCE</scope>
</reference>
<keyword evidence="8" id="KW-1185">Reference proteome</keyword>